<sequence>MPVRKVTYRLYPSRTQSVALSAALRLHQQLYNAALEQRIDAYRRRGVSLTYADQCHDLTALRQECPEFATLNCSSQQVTLRRLDKAFKAFFERVKTKGAAAGFPRFKSLARFPGFGFKSHGDGWRFTPGVEWRHGKLRLQGIGTIKARGQARQGGIIKASELLHRDGAWHLSLTLECPDIIRASGTEAVAFDWGTETFATLAIGEADAPMMETVENPRWYRHEQQRITDLQQAVSRKRQGSNRRRKAARRLAKARARTARRRLDWQHKLSSDLVKRFALIATEQLSVAAMTRSAAGSVDAPGKRVAQKAGLNREILDTAPSQFLSLMRYKVQETGTARLIEAPTRRLKPSQTCPCCGTVRKKALSERVHRCDVCGTTLPRDFASAWVVLRYAHGGLKAKGSERPDAE</sequence>
<dbReference type="Proteomes" id="UP000192936">
    <property type="component" value="Unassembled WGS sequence"/>
</dbReference>
<proteinExistence type="inferred from homology"/>
<dbReference type="GO" id="GO:0003677">
    <property type="term" value="F:DNA binding"/>
    <property type="evidence" value="ECO:0007669"/>
    <property type="project" value="UniProtKB-KW"/>
</dbReference>
<evidence type="ECO:0000313" key="10">
    <source>
        <dbReference type="EMBL" id="SMF41828.1"/>
    </source>
</evidence>
<feature type="domain" description="Cas12f1-like TNB" evidence="8">
    <location>
        <begin position="322"/>
        <end position="386"/>
    </location>
</feature>
<dbReference type="Pfam" id="PF01385">
    <property type="entry name" value="OrfB_IS605"/>
    <property type="match status" value="1"/>
</dbReference>
<evidence type="ECO:0000313" key="11">
    <source>
        <dbReference type="Proteomes" id="UP000192936"/>
    </source>
</evidence>
<keyword evidence="2" id="KW-0815">Transposition</keyword>
<reference evidence="10 11" key="1">
    <citation type="submission" date="2017-04" db="EMBL/GenBank/DDBJ databases">
        <authorList>
            <person name="Afonso C.L."/>
            <person name="Miller P.J."/>
            <person name="Scott M.A."/>
            <person name="Spackman E."/>
            <person name="Goraichik I."/>
            <person name="Dimitrov K.M."/>
            <person name="Suarez D.L."/>
            <person name="Swayne D.E."/>
        </authorList>
    </citation>
    <scope>NUCLEOTIDE SEQUENCE [LARGE SCALE GENOMIC DNA]</scope>
    <source>
        <strain evidence="10 11">A2P</strain>
    </source>
</reference>
<evidence type="ECO:0000259" key="7">
    <source>
        <dbReference type="Pfam" id="PF01385"/>
    </source>
</evidence>
<gene>
    <name evidence="10" type="ORF">SAMN02982917_2078</name>
</gene>
<dbReference type="STRING" id="286727.SAMN02982917_2078"/>
<evidence type="ECO:0000256" key="1">
    <source>
        <dbReference type="ARBA" id="ARBA00008761"/>
    </source>
</evidence>
<keyword evidence="6" id="KW-0233">DNA recombination</keyword>
<organism evidence="10 11">
    <name type="scientific">Azospirillum oryzae</name>
    <dbReference type="NCBI Taxonomy" id="286727"/>
    <lineage>
        <taxon>Bacteria</taxon>
        <taxon>Pseudomonadati</taxon>
        <taxon>Pseudomonadota</taxon>
        <taxon>Alphaproteobacteria</taxon>
        <taxon>Rhodospirillales</taxon>
        <taxon>Azospirillaceae</taxon>
        <taxon>Azospirillum</taxon>
    </lineage>
</organism>
<dbReference type="GO" id="GO:0006310">
    <property type="term" value="P:DNA recombination"/>
    <property type="evidence" value="ECO:0007669"/>
    <property type="project" value="UniProtKB-KW"/>
</dbReference>
<feature type="domain" description="Probable transposase IS891/IS1136/IS1341" evidence="7">
    <location>
        <begin position="183"/>
        <end position="293"/>
    </location>
</feature>
<evidence type="ECO:0000259" key="9">
    <source>
        <dbReference type="Pfam" id="PF12323"/>
    </source>
</evidence>
<dbReference type="InterPro" id="IPR010095">
    <property type="entry name" value="Cas12f1-like_TNB"/>
</dbReference>
<comment type="similarity">
    <text evidence="1">In the C-terminal section; belongs to the transposase 35 family.</text>
</comment>
<dbReference type="Pfam" id="PF07282">
    <property type="entry name" value="Cas12f1-like_TNB"/>
    <property type="match status" value="1"/>
</dbReference>
<keyword evidence="3" id="KW-0479">Metal-binding</keyword>
<evidence type="ECO:0000259" key="8">
    <source>
        <dbReference type="Pfam" id="PF07282"/>
    </source>
</evidence>
<dbReference type="Pfam" id="PF12323">
    <property type="entry name" value="HTH_OrfB_IS605"/>
    <property type="match status" value="1"/>
</dbReference>
<dbReference type="EMBL" id="FXAK01000004">
    <property type="protein sequence ID" value="SMF41828.1"/>
    <property type="molecule type" value="Genomic_DNA"/>
</dbReference>
<dbReference type="NCBIfam" id="NF040570">
    <property type="entry name" value="guided_TnpB"/>
    <property type="match status" value="1"/>
</dbReference>
<keyword evidence="4" id="KW-0862">Zinc</keyword>
<name>A0A1X7EXC7_9PROT</name>
<feature type="domain" description="Transposase putative helix-turn-helix" evidence="9">
    <location>
        <begin position="4"/>
        <end position="46"/>
    </location>
</feature>
<dbReference type="InterPro" id="IPR021027">
    <property type="entry name" value="Transposase_put_HTH"/>
</dbReference>
<evidence type="ECO:0000256" key="5">
    <source>
        <dbReference type="ARBA" id="ARBA00023125"/>
    </source>
</evidence>
<dbReference type="AlphaFoldDB" id="A0A1X7EXC7"/>
<protein>
    <submittedName>
        <fullName evidence="10">Transposase</fullName>
    </submittedName>
</protein>
<dbReference type="InterPro" id="IPR001959">
    <property type="entry name" value="Transposase"/>
</dbReference>
<evidence type="ECO:0000256" key="4">
    <source>
        <dbReference type="ARBA" id="ARBA00022833"/>
    </source>
</evidence>
<accession>A0A1X7EXC7</accession>
<dbReference type="GO" id="GO:0046872">
    <property type="term" value="F:metal ion binding"/>
    <property type="evidence" value="ECO:0007669"/>
    <property type="project" value="UniProtKB-KW"/>
</dbReference>
<evidence type="ECO:0000256" key="6">
    <source>
        <dbReference type="ARBA" id="ARBA00023172"/>
    </source>
</evidence>
<dbReference type="GO" id="GO:0032196">
    <property type="term" value="P:transposition"/>
    <property type="evidence" value="ECO:0007669"/>
    <property type="project" value="UniProtKB-KW"/>
</dbReference>
<evidence type="ECO:0000256" key="3">
    <source>
        <dbReference type="ARBA" id="ARBA00022723"/>
    </source>
</evidence>
<keyword evidence="5" id="KW-0238">DNA-binding</keyword>
<evidence type="ECO:0000256" key="2">
    <source>
        <dbReference type="ARBA" id="ARBA00022578"/>
    </source>
</evidence>